<comment type="caution">
    <text evidence="8">The sequence shown here is derived from an EMBL/GenBank/DDBJ whole genome shotgun (WGS) entry which is preliminary data.</text>
</comment>
<dbReference type="GO" id="GO:0046872">
    <property type="term" value="F:metal ion binding"/>
    <property type="evidence" value="ECO:0007669"/>
    <property type="project" value="UniProtKB-KW"/>
</dbReference>
<dbReference type="Pfam" id="PF02668">
    <property type="entry name" value="TauD"/>
    <property type="match status" value="1"/>
</dbReference>
<dbReference type="InterPro" id="IPR042098">
    <property type="entry name" value="TauD-like_sf"/>
</dbReference>
<dbReference type="PANTHER" id="PTHR30468">
    <property type="entry name" value="ALPHA-KETOGLUTARATE-DEPENDENT SULFONATE DIOXYGENASE"/>
    <property type="match status" value="1"/>
</dbReference>
<reference evidence="8" key="2">
    <citation type="journal article" date="2023" name="IMA Fungus">
        <title>Comparative genomic study of the Penicillium genus elucidates a diverse pangenome and 15 lateral gene transfer events.</title>
        <authorList>
            <person name="Petersen C."/>
            <person name="Sorensen T."/>
            <person name="Nielsen M.R."/>
            <person name="Sondergaard T.E."/>
            <person name="Sorensen J.L."/>
            <person name="Fitzpatrick D.A."/>
            <person name="Frisvad J.C."/>
            <person name="Nielsen K.L."/>
        </authorList>
    </citation>
    <scope>NUCLEOTIDE SEQUENCE</scope>
    <source>
        <strain evidence="8">IBT 30761</strain>
    </source>
</reference>
<dbReference type="Gene3D" id="3.60.130.10">
    <property type="entry name" value="Clavaminate synthase-like"/>
    <property type="match status" value="1"/>
</dbReference>
<dbReference type="PANTHER" id="PTHR30468:SF31">
    <property type="entry name" value="ALPHA-KETOGLUTARATE-DEPENDENT SULFONATE DIOXYGENASE-RELATED"/>
    <property type="match status" value="1"/>
</dbReference>
<reference evidence="8" key="1">
    <citation type="submission" date="2022-11" db="EMBL/GenBank/DDBJ databases">
        <authorList>
            <person name="Petersen C."/>
        </authorList>
    </citation>
    <scope>NUCLEOTIDE SEQUENCE</scope>
    <source>
        <strain evidence="8">IBT 30761</strain>
    </source>
</reference>
<keyword evidence="5" id="KW-0560">Oxidoreductase</keyword>
<evidence type="ECO:0000256" key="4">
    <source>
        <dbReference type="ARBA" id="ARBA00022964"/>
    </source>
</evidence>
<dbReference type="GO" id="GO:0005737">
    <property type="term" value="C:cytoplasm"/>
    <property type="evidence" value="ECO:0007669"/>
    <property type="project" value="TreeGrafter"/>
</dbReference>
<dbReference type="GeneID" id="81356425"/>
<dbReference type="GO" id="GO:0016706">
    <property type="term" value="F:2-oxoglutarate-dependent dioxygenase activity"/>
    <property type="evidence" value="ECO:0007669"/>
    <property type="project" value="TreeGrafter"/>
</dbReference>
<sequence>MAPSLEEPIALSTPPALDTVVVPKTAINSVKPIAGDNKFGYVPGRTIVENHDNYQHEDFLPSFPDVHWVPIEPHSYEDRGLRGDPNFRNLLQDATAVFDYNPKIGTEIHGVDLATLTDAQKDDLARLIAYRGVVFFRSQKNFDIEAQRALGRHFGKLHKHATTAVPKRGDLQDVHVVYTGDNSGDNRALFSPSFLWHSDVTYEIQPPSYTSLKLLTGPPSGGGGDTLWSSQYAAYDVLSPFMQNYLKNLSALHSADMQANDSRAIGRPVRRDPVTTKHPLIRTNPVTGWNALFFNPGFVTKIVGIPKAESDAIVKYLTDVVATTQEMHARFSWGKDDVALWDNRTTTHSASYGFTPHRRHAVRVACHAERPVLEDSGKSQEEELNALYGLPAVDKDGSRQSNYND</sequence>
<evidence type="ECO:0000256" key="3">
    <source>
        <dbReference type="ARBA" id="ARBA00022723"/>
    </source>
</evidence>
<organism evidence="8 9">
    <name type="scientific">Penicillium argentinense</name>
    <dbReference type="NCBI Taxonomy" id="1131581"/>
    <lineage>
        <taxon>Eukaryota</taxon>
        <taxon>Fungi</taxon>
        <taxon>Dikarya</taxon>
        <taxon>Ascomycota</taxon>
        <taxon>Pezizomycotina</taxon>
        <taxon>Eurotiomycetes</taxon>
        <taxon>Eurotiomycetidae</taxon>
        <taxon>Eurotiales</taxon>
        <taxon>Aspergillaceae</taxon>
        <taxon>Penicillium</taxon>
    </lineage>
</organism>
<evidence type="ECO:0000313" key="8">
    <source>
        <dbReference type="EMBL" id="KAJ5097951.1"/>
    </source>
</evidence>
<evidence type="ECO:0000256" key="5">
    <source>
        <dbReference type="ARBA" id="ARBA00023002"/>
    </source>
</evidence>
<feature type="domain" description="TauD/TfdA-like" evidence="7">
    <location>
        <begin position="99"/>
        <end position="364"/>
    </location>
</feature>
<dbReference type="Proteomes" id="UP001149074">
    <property type="component" value="Unassembled WGS sequence"/>
</dbReference>
<dbReference type="SUPFAM" id="SSF51197">
    <property type="entry name" value="Clavaminate synthase-like"/>
    <property type="match status" value="1"/>
</dbReference>
<dbReference type="InterPro" id="IPR003819">
    <property type="entry name" value="TauD/TfdA-like"/>
</dbReference>
<dbReference type="OrthoDB" id="10257314at2759"/>
<keyword evidence="3" id="KW-0479">Metal-binding</keyword>
<evidence type="ECO:0000256" key="1">
    <source>
        <dbReference type="ARBA" id="ARBA00001954"/>
    </source>
</evidence>
<comment type="similarity">
    <text evidence="2">Belongs to the TfdA dioxygenase family.</text>
</comment>
<gene>
    <name evidence="8" type="ORF">N7532_004952</name>
</gene>
<keyword evidence="6" id="KW-0408">Iron</keyword>
<dbReference type="AlphaFoldDB" id="A0A9W9K9W1"/>
<accession>A0A9W9K9W1</accession>
<comment type="cofactor">
    <cofactor evidence="1">
        <name>Fe(2+)</name>
        <dbReference type="ChEBI" id="CHEBI:29033"/>
    </cofactor>
</comment>
<evidence type="ECO:0000259" key="7">
    <source>
        <dbReference type="Pfam" id="PF02668"/>
    </source>
</evidence>
<evidence type="ECO:0000256" key="2">
    <source>
        <dbReference type="ARBA" id="ARBA00005896"/>
    </source>
</evidence>
<dbReference type="EMBL" id="JAPQKI010000005">
    <property type="protein sequence ID" value="KAJ5097951.1"/>
    <property type="molecule type" value="Genomic_DNA"/>
</dbReference>
<dbReference type="FunFam" id="3.60.130.10:FF:000003">
    <property type="entry name" value="Alpha-ketoglutarate-dependent taurine dioxygenase"/>
    <property type="match status" value="1"/>
</dbReference>
<name>A0A9W9K9W1_9EURO</name>
<evidence type="ECO:0000256" key="6">
    <source>
        <dbReference type="ARBA" id="ARBA00023004"/>
    </source>
</evidence>
<dbReference type="InterPro" id="IPR051323">
    <property type="entry name" value="AtsK-like"/>
</dbReference>
<evidence type="ECO:0000313" key="9">
    <source>
        <dbReference type="Proteomes" id="UP001149074"/>
    </source>
</evidence>
<keyword evidence="9" id="KW-1185">Reference proteome</keyword>
<protein>
    <recommendedName>
        <fullName evidence="7">TauD/TfdA-like domain-containing protein</fullName>
    </recommendedName>
</protein>
<proteinExistence type="inferred from homology"/>
<dbReference type="RefSeq" id="XP_056473605.1">
    <property type="nucleotide sequence ID" value="XM_056617446.1"/>
</dbReference>
<keyword evidence="4" id="KW-0223">Dioxygenase</keyword>